<gene>
    <name evidence="1" type="ORF">B296_00026075</name>
</gene>
<organism evidence="1 2">
    <name type="scientific">Ensete ventricosum</name>
    <name type="common">Abyssinian banana</name>
    <name type="synonym">Musa ensete</name>
    <dbReference type="NCBI Taxonomy" id="4639"/>
    <lineage>
        <taxon>Eukaryota</taxon>
        <taxon>Viridiplantae</taxon>
        <taxon>Streptophyta</taxon>
        <taxon>Embryophyta</taxon>
        <taxon>Tracheophyta</taxon>
        <taxon>Spermatophyta</taxon>
        <taxon>Magnoliopsida</taxon>
        <taxon>Liliopsida</taxon>
        <taxon>Zingiberales</taxon>
        <taxon>Musaceae</taxon>
        <taxon>Ensete</taxon>
    </lineage>
</organism>
<name>A0A427AQB5_ENSVE</name>
<dbReference type="AlphaFoldDB" id="A0A427AQB5"/>
<comment type="caution">
    <text evidence="1">The sequence shown here is derived from an EMBL/GenBank/DDBJ whole genome shotgun (WGS) entry which is preliminary data.</text>
</comment>
<reference evidence="1 2" key="1">
    <citation type="journal article" date="2014" name="Agronomy (Basel)">
        <title>A Draft Genome Sequence for Ensete ventricosum, the Drought-Tolerant Tree Against Hunger.</title>
        <authorList>
            <person name="Harrison J."/>
            <person name="Moore K.A."/>
            <person name="Paszkiewicz K."/>
            <person name="Jones T."/>
            <person name="Grant M."/>
            <person name="Ambacheew D."/>
            <person name="Muzemil S."/>
            <person name="Studholme D.J."/>
        </authorList>
    </citation>
    <scope>NUCLEOTIDE SEQUENCE [LARGE SCALE GENOMIC DNA]</scope>
</reference>
<dbReference type="Proteomes" id="UP000287651">
    <property type="component" value="Unassembled WGS sequence"/>
</dbReference>
<accession>A0A427AQB5</accession>
<sequence length="167" mass="18850">MRLGTRLECVGSLPGWCKGVRRKKTEIYQKIIGVAERLVGSWEGLVGNWEDDTVGNSLRVRRELARMAQGSLPEEDRDLPKDYWGSQKACREINYDREEITIRGLAKVKSGHRAGVQTMQLGTRLECVGSLPGWRKGVRRKKTEICQKIVGVAERLVGSWEGLKVDL</sequence>
<dbReference type="EMBL" id="AMZH03001689">
    <property type="protein sequence ID" value="RRT78395.1"/>
    <property type="molecule type" value="Genomic_DNA"/>
</dbReference>
<evidence type="ECO:0000313" key="2">
    <source>
        <dbReference type="Proteomes" id="UP000287651"/>
    </source>
</evidence>
<evidence type="ECO:0000313" key="1">
    <source>
        <dbReference type="EMBL" id="RRT78395.1"/>
    </source>
</evidence>
<proteinExistence type="predicted"/>
<protein>
    <submittedName>
        <fullName evidence="1">Uncharacterized protein</fullName>
    </submittedName>
</protein>